<evidence type="ECO:0000256" key="1">
    <source>
        <dbReference type="SAM" id="SignalP"/>
    </source>
</evidence>
<dbReference type="InterPro" id="IPR024409">
    <property type="entry name" value="DUF3833"/>
</dbReference>
<sequence>MNRVKAFVFVLFTLLLASCASPSIDDYVDTNPKLDLKKFFEGELYAAGVVEDYSGKVVRKFTVSMEGSWQGNEGLLKEWFIYDDGEKQTRFWYLTDLGDGKYKGRADDILGEALGQAKGSALRWRYDMMLPVDGDTYQVHFDDWMYLVDDNTIINKSDIIKFGITVAKVTLVISKVNGR</sequence>
<dbReference type="Proteomes" id="UP000291106">
    <property type="component" value="Chromosome"/>
</dbReference>
<name>A0A411PMS7_9GAMM</name>
<dbReference type="AlphaFoldDB" id="A0A411PMS7"/>
<reference evidence="2 3" key="1">
    <citation type="submission" date="2019-02" db="EMBL/GenBank/DDBJ databases">
        <title>Shewanella sp. D4-2 isolated from Dokdo Island.</title>
        <authorList>
            <person name="Baek K."/>
        </authorList>
    </citation>
    <scope>NUCLEOTIDE SEQUENCE [LARGE SCALE GENOMIC DNA]</scope>
    <source>
        <strain evidence="2 3">D4-2</strain>
    </source>
</reference>
<keyword evidence="1" id="KW-0732">Signal</keyword>
<dbReference type="PROSITE" id="PS51257">
    <property type="entry name" value="PROKAR_LIPOPROTEIN"/>
    <property type="match status" value="1"/>
</dbReference>
<gene>
    <name evidence="2" type="ORF">EXU30_04835</name>
</gene>
<accession>A0A411PMS7</accession>
<dbReference type="EMBL" id="CP036200">
    <property type="protein sequence ID" value="QBF84791.1"/>
    <property type="molecule type" value="Genomic_DNA"/>
</dbReference>
<evidence type="ECO:0000313" key="2">
    <source>
        <dbReference type="EMBL" id="QBF84791.1"/>
    </source>
</evidence>
<protein>
    <submittedName>
        <fullName evidence="2">DUF3833 domain-containing protein</fullName>
    </submittedName>
</protein>
<dbReference type="KEGG" id="smai:EXU30_04835"/>
<keyword evidence="3" id="KW-1185">Reference proteome</keyword>
<evidence type="ECO:0000313" key="3">
    <source>
        <dbReference type="Proteomes" id="UP000291106"/>
    </source>
</evidence>
<feature type="chain" id="PRO_5019523332" evidence="1">
    <location>
        <begin position="21"/>
        <end position="179"/>
    </location>
</feature>
<dbReference type="Pfam" id="PF12915">
    <property type="entry name" value="DUF3833"/>
    <property type="match status" value="1"/>
</dbReference>
<dbReference type="OrthoDB" id="5296954at2"/>
<proteinExistence type="predicted"/>
<organism evidence="2 3">
    <name type="scientific">Shewanella maritima</name>
    <dbReference type="NCBI Taxonomy" id="2520507"/>
    <lineage>
        <taxon>Bacteria</taxon>
        <taxon>Pseudomonadati</taxon>
        <taxon>Pseudomonadota</taxon>
        <taxon>Gammaproteobacteria</taxon>
        <taxon>Alteromonadales</taxon>
        <taxon>Shewanellaceae</taxon>
        <taxon>Shewanella</taxon>
    </lineage>
</organism>
<feature type="signal peptide" evidence="1">
    <location>
        <begin position="1"/>
        <end position="20"/>
    </location>
</feature>